<dbReference type="OrthoDB" id="9809583at2"/>
<evidence type="ECO:0000313" key="3">
    <source>
        <dbReference type="Proteomes" id="UP000275281"/>
    </source>
</evidence>
<evidence type="ECO:0000256" key="1">
    <source>
        <dbReference type="SAM" id="MobiDB-lite"/>
    </source>
</evidence>
<dbReference type="Proteomes" id="UP000275281">
    <property type="component" value="Unassembled WGS sequence"/>
</dbReference>
<dbReference type="AlphaFoldDB" id="A0A3N5ZAP5"/>
<dbReference type="RefSeq" id="WP_124026186.1">
    <property type="nucleotide sequence ID" value="NZ_JBHRSN010000005.1"/>
</dbReference>
<protein>
    <submittedName>
        <fullName evidence="2">Uncharacterized protein</fullName>
    </submittedName>
</protein>
<dbReference type="PROSITE" id="PS51257">
    <property type="entry name" value="PROKAR_LIPOPROTEIN"/>
    <property type="match status" value="1"/>
</dbReference>
<reference evidence="2 3" key="1">
    <citation type="submission" date="2018-11" db="EMBL/GenBank/DDBJ databases">
        <authorList>
            <person name="Ye M.-Q."/>
            <person name="Du Z.-J."/>
        </authorList>
    </citation>
    <scope>NUCLEOTIDE SEQUENCE [LARGE SCALE GENOMIC DNA]</scope>
    <source>
        <strain evidence="2 3">U0105</strain>
    </source>
</reference>
<keyword evidence="3" id="KW-1185">Reference proteome</keyword>
<comment type="caution">
    <text evidence="2">The sequence shown here is derived from an EMBL/GenBank/DDBJ whole genome shotgun (WGS) entry which is preliminary data.</text>
</comment>
<dbReference type="Gene3D" id="2.60.120.260">
    <property type="entry name" value="Galactose-binding domain-like"/>
    <property type="match status" value="1"/>
</dbReference>
<organism evidence="2 3">
    <name type="scientific">Alteromonas sediminis</name>
    <dbReference type="NCBI Taxonomy" id="2259342"/>
    <lineage>
        <taxon>Bacteria</taxon>
        <taxon>Pseudomonadati</taxon>
        <taxon>Pseudomonadota</taxon>
        <taxon>Gammaproteobacteria</taxon>
        <taxon>Alteromonadales</taxon>
        <taxon>Alteromonadaceae</taxon>
        <taxon>Alteromonas/Salinimonas group</taxon>
        <taxon>Alteromonas</taxon>
    </lineage>
</organism>
<name>A0A3N5ZAP5_9ALTE</name>
<evidence type="ECO:0000313" key="2">
    <source>
        <dbReference type="EMBL" id="RPJ68184.1"/>
    </source>
</evidence>
<feature type="region of interest" description="Disordered" evidence="1">
    <location>
        <begin position="29"/>
        <end position="49"/>
    </location>
</feature>
<gene>
    <name evidence="2" type="ORF">DRW07_01890</name>
</gene>
<proteinExistence type="predicted"/>
<sequence>MPHSATKLFIFFALLLLLFGCTVPISEQPTPSKIPAKQPDNANEERRPSFLPDAPVGYEWRLIPKHSDEFTTPYLDTAKWQYISSENNPKALIAESVINLGGRSRLNAIRTAEPVSNGYTEWRLRTILPTFNGQLALLPALQTVTGCLTGLQINMSSDSVEGSVQRFPKQNCDALQIASSNAGWSQEKTDRTKFITLGIWRQSANKIGITLDGRPVILESDMHLGSDEAMVLAMQGDMQIDHMRHYVLQKAPNNLLRAPDFEGDDKARHWRLSSPNARFVSTPNRIFTHSYALEIGANSRAMQALVLPSKGTYTLTGFAKKIAGDAGAVVSVIDTKGDVLAQARVVSSQFSPLSLAFNVQKKQPVSIVISNTDKHSVSVLDTLSLRAR</sequence>
<accession>A0A3N5ZAP5</accession>
<dbReference type="EMBL" id="RPOK01000001">
    <property type="protein sequence ID" value="RPJ68184.1"/>
    <property type="molecule type" value="Genomic_DNA"/>
</dbReference>